<reference evidence="2" key="1">
    <citation type="submission" date="2016-11" db="EMBL/GenBank/DDBJ databases">
        <authorList>
            <person name="Varghese N."/>
            <person name="Submissions S."/>
        </authorList>
    </citation>
    <scope>NUCLEOTIDE SEQUENCE [LARGE SCALE GENOMIC DNA]</scope>
    <source>
        <strain evidence="2">DSM 16990</strain>
    </source>
</reference>
<dbReference type="AlphaFoldDB" id="A0A1M4Z8D0"/>
<dbReference type="InterPro" id="IPR011463">
    <property type="entry name" value="DUF1569"/>
</dbReference>
<dbReference type="OrthoDB" id="2599194at2"/>
<dbReference type="Gene3D" id="1.20.120.450">
    <property type="entry name" value="dinb family like domain"/>
    <property type="match status" value="1"/>
</dbReference>
<dbReference type="RefSeq" id="WP_073229977.1">
    <property type="nucleotide sequence ID" value="NZ_FQUQ01000002.1"/>
</dbReference>
<keyword evidence="2" id="KW-1185">Reference proteome</keyword>
<dbReference type="STRING" id="288992.SAMN04488522_102226"/>
<dbReference type="Proteomes" id="UP000184287">
    <property type="component" value="Unassembled WGS sequence"/>
</dbReference>
<evidence type="ECO:0000313" key="2">
    <source>
        <dbReference type="Proteomes" id="UP000184287"/>
    </source>
</evidence>
<evidence type="ECO:0000313" key="1">
    <source>
        <dbReference type="EMBL" id="SHF14208.1"/>
    </source>
</evidence>
<gene>
    <name evidence="1" type="ORF">SAMN04488522_102226</name>
</gene>
<name>A0A1M4Z8D0_9SPHI</name>
<dbReference type="InterPro" id="IPR034660">
    <property type="entry name" value="DinB/YfiT-like"/>
</dbReference>
<proteinExistence type="predicted"/>
<dbReference type="EMBL" id="FQUQ01000002">
    <property type="protein sequence ID" value="SHF14208.1"/>
    <property type="molecule type" value="Genomic_DNA"/>
</dbReference>
<evidence type="ECO:0008006" key="3">
    <source>
        <dbReference type="Google" id="ProtNLM"/>
    </source>
</evidence>
<dbReference type="Pfam" id="PF07606">
    <property type="entry name" value="DUF1569"/>
    <property type="match status" value="1"/>
</dbReference>
<protein>
    <recommendedName>
        <fullName evidence="3">DinB superfamily protein</fullName>
    </recommendedName>
</protein>
<accession>A0A1M4Z8D0</accession>
<organism evidence="1 2">
    <name type="scientific">Pedobacter caeni</name>
    <dbReference type="NCBI Taxonomy" id="288992"/>
    <lineage>
        <taxon>Bacteria</taxon>
        <taxon>Pseudomonadati</taxon>
        <taxon>Bacteroidota</taxon>
        <taxon>Sphingobacteriia</taxon>
        <taxon>Sphingobacteriales</taxon>
        <taxon>Sphingobacteriaceae</taxon>
        <taxon>Pedobacter</taxon>
    </lineage>
</organism>
<sequence>MKTIFDPATRDALTTRVNALNENSKALWGKMNVYEMTRHCAIWNEWVLGKNDIPNKQGLLGRIFGKMALKSNTKDDKPLGKNMPAGSAFTIKQKEGDLATQKKILVDLIADFENFSDEQFMHDFFGKMTREQIGIFAYKHSDHHLRQFNV</sequence>